<gene>
    <name evidence="1" type="ORF">ACE3NQ_16100</name>
</gene>
<reference evidence="1 2" key="1">
    <citation type="submission" date="2024-09" db="EMBL/GenBank/DDBJ databases">
        <authorList>
            <person name="Ruan L."/>
        </authorList>
    </citation>
    <scope>NUCLEOTIDE SEQUENCE [LARGE SCALE GENOMIC DNA]</scope>
    <source>
        <strain evidence="1 2">D33</strain>
    </source>
</reference>
<dbReference type="Proteomes" id="UP001580407">
    <property type="component" value="Unassembled WGS sequence"/>
</dbReference>
<name>A0ABV5BC92_9BACL</name>
<dbReference type="EMBL" id="JBHILM010000017">
    <property type="protein sequence ID" value="MFB5682449.1"/>
    <property type="molecule type" value="Genomic_DNA"/>
</dbReference>
<keyword evidence="2" id="KW-1185">Reference proteome</keyword>
<sequence>MTLFYYIAANRELPTGSFGKNGTVMTLMDYVTHVNPAEKDRFPMKTLLEKYPHGDKFIEIYETEEDAAGLYITGPLTGQDSSRMFKNRLVYQVNPDGGSFEMNDELKSSHPVLYQTSKKCLVELFNYLAHHMETGEEFELYSCWADGLERFNDMPKKELDLVIELTTFTLGNEFEWKERQMIRVKKY</sequence>
<evidence type="ECO:0000313" key="2">
    <source>
        <dbReference type="Proteomes" id="UP001580407"/>
    </source>
</evidence>
<protein>
    <submittedName>
        <fullName evidence="1">Uncharacterized protein</fullName>
    </submittedName>
</protein>
<accession>A0ABV5BC92</accession>
<organism evidence="1 2">
    <name type="scientific">Paenibacillus terreus</name>
    <dbReference type="NCBI Taxonomy" id="1387834"/>
    <lineage>
        <taxon>Bacteria</taxon>
        <taxon>Bacillati</taxon>
        <taxon>Bacillota</taxon>
        <taxon>Bacilli</taxon>
        <taxon>Bacillales</taxon>
        <taxon>Paenibacillaceae</taxon>
        <taxon>Paenibacillus</taxon>
    </lineage>
</organism>
<evidence type="ECO:0000313" key="1">
    <source>
        <dbReference type="EMBL" id="MFB5682449.1"/>
    </source>
</evidence>
<comment type="caution">
    <text evidence="1">The sequence shown here is derived from an EMBL/GenBank/DDBJ whole genome shotgun (WGS) entry which is preliminary data.</text>
</comment>
<proteinExistence type="predicted"/>
<dbReference type="RefSeq" id="WP_375526200.1">
    <property type="nucleotide sequence ID" value="NZ_JBHILM010000017.1"/>
</dbReference>